<dbReference type="InterPro" id="IPR002505">
    <property type="entry name" value="PTA_PTB"/>
</dbReference>
<dbReference type="Pfam" id="PF01515">
    <property type="entry name" value="PTA_PTB"/>
    <property type="match status" value="1"/>
</dbReference>
<proteinExistence type="predicted"/>
<feature type="domain" description="Phosphate acetyl/butaryl transferase" evidence="3">
    <location>
        <begin position="141"/>
        <end position="330"/>
    </location>
</feature>
<dbReference type="AlphaFoldDB" id="A0A0F3RG40"/>
<dbReference type="Gene3D" id="3.40.718.10">
    <property type="entry name" value="Isopropylmalate Dehydrogenase"/>
    <property type="match status" value="1"/>
</dbReference>
<gene>
    <name evidence="4" type="ORF">RAT170B_0040</name>
</gene>
<keyword evidence="1 4" id="KW-0808">Transferase</keyword>
<dbReference type="GO" id="GO:0016746">
    <property type="term" value="F:acyltransferase activity"/>
    <property type="evidence" value="ECO:0007669"/>
    <property type="project" value="UniProtKB-KW"/>
</dbReference>
<dbReference type="PANTHER" id="PTHR43356:SF2">
    <property type="entry name" value="PHOSPHATE ACETYLTRANSFERASE"/>
    <property type="match status" value="1"/>
</dbReference>
<dbReference type="NCBIfam" id="NF008852">
    <property type="entry name" value="PRK11890.1"/>
    <property type="match status" value="1"/>
</dbReference>
<dbReference type="InterPro" id="IPR050500">
    <property type="entry name" value="Phos_Acetyltrans/Butyryltrans"/>
</dbReference>
<protein>
    <submittedName>
        <fullName evidence="4">Phosphate acetyl/butaryl transferase family protein</fullName>
    </submittedName>
</protein>
<evidence type="ECO:0000256" key="2">
    <source>
        <dbReference type="ARBA" id="ARBA00023315"/>
    </source>
</evidence>
<comment type="caution">
    <text evidence="4">The sequence shown here is derived from an EMBL/GenBank/DDBJ whole genome shotgun (WGS) entry which is preliminary data.</text>
</comment>
<dbReference type="SUPFAM" id="SSF53659">
    <property type="entry name" value="Isocitrate/Isopropylmalate dehydrogenase-like"/>
    <property type="match status" value="1"/>
</dbReference>
<keyword evidence="2" id="KW-0012">Acyltransferase</keyword>
<name>A0A0F3RG40_9RICK</name>
<dbReference type="PANTHER" id="PTHR43356">
    <property type="entry name" value="PHOSPHATE ACETYLTRANSFERASE"/>
    <property type="match status" value="1"/>
</dbReference>
<reference evidence="4 5" key="1">
    <citation type="submission" date="2015-01" db="EMBL/GenBank/DDBJ databases">
        <title>Genome Sequencing of Rickettsiales /home/snadendla/prok_pipe/test/illegal_ec_num.txt.</title>
        <authorList>
            <person name="Daugherty S.C."/>
            <person name="Su Q."/>
            <person name="Abolude K."/>
            <person name="Beier-Sexton M."/>
            <person name="Carlyon J.A."/>
            <person name="Carter R."/>
            <person name="Day N.P."/>
            <person name="Dumler S.J."/>
            <person name="Dyachenko V."/>
            <person name="Godinez A."/>
            <person name="Kurtti T.J."/>
            <person name="Lichay M."/>
            <person name="Mullins K.E."/>
            <person name="Ott S."/>
            <person name="Pappas-Brown V."/>
            <person name="Paris D.H."/>
            <person name="Patel P."/>
            <person name="Richards A.L."/>
            <person name="Sadzewicz L."/>
            <person name="Sears K."/>
            <person name="Seidman D."/>
            <person name="Sengamalay N."/>
            <person name="Stenos J."/>
            <person name="Tallon L.J."/>
            <person name="Vincent G."/>
            <person name="Fraser C.M."/>
            <person name="Munderloh U."/>
            <person name="Dunning-Hotopp J.C."/>
        </authorList>
    </citation>
    <scope>NUCLEOTIDE SEQUENCE [LARGE SCALE GENOMIC DNA]</scope>
    <source>
        <strain evidence="4 5">T170-B</strain>
    </source>
</reference>
<evidence type="ECO:0000256" key="1">
    <source>
        <dbReference type="ARBA" id="ARBA00022679"/>
    </source>
</evidence>
<accession>A0A0F3RG40</accession>
<dbReference type="PATRIC" id="fig|1268837.3.peg.40"/>
<organism evidence="4 5">
    <name type="scientific">Rickettsia argasii T170-B</name>
    <dbReference type="NCBI Taxonomy" id="1268837"/>
    <lineage>
        <taxon>Bacteria</taxon>
        <taxon>Pseudomonadati</taxon>
        <taxon>Pseudomonadota</taxon>
        <taxon>Alphaproteobacteria</taxon>
        <taxon>Rickettsiales</taxon>
        <taxon>Rickettsiaceae</taxon>
        <taxon>Rickettsieae</taxon>
        <taxon>Rickettsia</taxon>
        <taxon>spotted fever group</taxon>
    </lineage>
</organism>
<evidence type="ECO:0000313" key="5">
    <source>
        <dbReference type="Proteomes" id="UP000033736"/>
    </source>
</evidence>
<dbReference type="Proteomes" id="UP000033736">
    <property type="component" value="Unassembled WGS sequence"/>
</dbReference>
<dbReference type="NCBIfam" id="NF006045">
    <property type="entry name" value="PRK08190.1"/>
    <property type="match status" value="1"/>
</dbReference>
<keyword evidence="5" id="KW-1185">Reference proteome</keyword>
<sequence length="406" mass="44951">MKKQHIINETFLDAILAKKLGTTYTPPKEINDPDFDEAAKHFIDLLLRADGVKPVKTAVVHPIDKESLLGAVRVAQFNVIKPVLIGPQHKIESVEKVNNVDLEDYQVINVEHSHEAAKKAVELAKKREVAAIMQEALHTDELMSAVVHKENGLRTERRISHAFLMAVATFPKPFIITDAAINIRPTLEDKRDIVQNAIDLMHMIKEDKQVRVAVLLAVETLTSAIPTTLDDAALSKMVDRGQITNAIVDGPLAFDNAISLFAAEAKGISSSVSGNADILVVPDLESGNILAKQLKYLGQAVMAGIVLGARVPIILTSRADPMDMRIISCVLAAFIYNHTKAKLHIQRALIPLSPLHQPYNLQVLALFLQKYKEISHIACFVIRRFILPILLLQKLSVYRKNIMIKG</sequence>
<evidence type="ECO:0000259" key="3">
    <source>
        <dbReference type="Pfam" id="PF01515"/>
    </source>
</evidence>
<evidence type="ECO:0000313" key="4">
    <source>
        <dbReference type="EMBL" id="KJW05228.1"/>
    </source>
</evidence>
<dbReference type="EMBL" id="LAOQ01000001">
    <property type="protein sequence ID" value="KJW05228.1"/>
    <property type="molecule type" value="Genomic_DNA"/>
</dbReference>